<evidence type="ECO:0000313" key="1">
    <source>
        <dbReference type="EMBL" id="CAI6375760.1"/>
    </source>
</evidence>
<dbReference type="Proteomes" id="UP001160148">
    <property type="component" value="Unassembled WGS sequence"/>
</dbReference>
<protein>
    <submittedName>
        <fullName evidence="1">Uncharacterized protein</fullName>
    </submittedName>
</protein>
<organism evidence="1 2">
    <name type="scientific">Macrosiphum euphorbiae</name>
    <name type="common">potato aphid</name>
    <dbReference type="NCBI Taxonomy" id="13131"/>
    <lineage>
        <taxon>Eukaryota</taxon>
        <taxon>Metazoa</taxon>
        <taxon>Ecdysozoa</taxon>
        <taxon>Arthropoda</taxon>
        <taxon>Hexapoda</taxon>
        <taxon>Insecta</taxon>
        <taxon>Pterygota</taxon>
        <taxon>Neoptera</taxon>
        <taxon>Paraneoptera</taxon>
        <taxon>Hemiptera</taxon>
        <taxon>Sternorrhyncha</taxon>
        <taxon>Aphidomorpha</taxon>
        <taxon>Aphidoidea</taxon>
        <taxon>Aphididae</taxon>
        <taxon>Macrosiphini</taxon>
        <taxon>Macrosiphum</taxon>
    </lineage>
</organism>
<dbReference type="AlphaFoldDB" id="A0AAV0Y4I7"/>
<accession>A0AAV0Y4I7</accession>
<dbReference type="EMBL" id="CARXXK010001361">
    <property type="protein sequence ID" value="CAI6375760.1"/>
    <property type="molecule type" value="Genomic_DNA"/>
</dbReference>
<sequence length="79" mass="9358">MIELDIDVKVPRLSKKQTNRANHPAKTTEEYYRVSFYIPLLDSIIEDLKSRFLSKENKLLWNLCLLVPRYIVDITGEDF</sequence>
<proteinExistence type="predicted"/>
<reference evidence="1 2" key="1">
    <citation type="submission" date="2023-01" db="EMBL/GenBank/DDBJ databases">
        <authorList>
            <person name="Whitehead M."/>
        </authorList>
    </citation>
    <scope>NUCLEOTIDE SEQUENCE [LARGE SCALE GENOMIC DNA]</scope>
</reference>
<evidence type="ECO:0000313" key="2">
    <source>
        <dbReference type="Proteomes" id="UP001160148"/>
    </source>
</evidence>
<gene>
    <name evidence="1" type="ORF">MEUPH1_LOCUS29216</name>
</gene>
<comment type="caution">
    <text evidence="1">The sequence shown here is derived from an EMBL/GenBank/DDBJ whole genome shotgun (WGS) entry which is preliminary data.</text>
</comment>
<name>A0AAV0Y4I7_9HEMI</name>
<keyword evidence="2" id="KW-1185">Reference proteome</keyword>